<evidence type="ECO:0000259" key="2">
    <source>
        <dbReference type="Pfam" id="PF14691"/>
    </source>
</evidence>
<sequence>MHEDAWQHINNCLHCKNPQCVKGCPVKFDIPSFLQQAKQGDFDAAVQTVGHLFGEVCGYICPKQSQCRGNCILSPKGKGVDVGLVEILAFGKAKIQIERCDDALSHLNIAVVGGGVSGITFAQLCYMHGAKVTVHERHRLLHTLRSIPTFRLPSQAVDRVEKEVLQSGIHVVQCNVDGEMLQSLQKQYDVVYLATGATVAGRLYAENDFLAVTADEFSRGNFCGKAIIVGGGNTAMDCARLHARRGYPTVVAYRRTLQDMPAFPSEIAAAQGENVLFVFNVAPVSVQKQANGLCVTFAKTLSQGRGQLVLTEERMSINCDVVVSAAGRKFDSLLLDGAKRAEVDVDNCVQGNLFAGGDATGKELAAQAVADAINAANGVLKKYKR</sequence>
<evidence type="ECO:0000313" key="4">
    <source>
        <dbReference type="Proteomes" id="UP000824200"/>
    </source>
</evidence>
<reference evidence="3" key="2">
    <citation type="journal article" date="2021" name="PeerJ">
        <title>Extensive microbial diversity within the chicken gut microbiome revealed by metagenomics and culture.</title>
        <authorList>
            <person name="Gilroy R."/>
            <person name="Ravi A."/>
            <person name="Getino M."/>
            <person name="Pursley I."/>
            <person name="Horton D.L."/>
            <person name="Alikhan N.F."/>
            <person name="Baker D."/>
            <person name="Gharbi K."/>
            <person name="Hall N."/>
            <person name="Watson M."/>
            <person name="Adriaenssens E.M."/>
            <person name="Foster-Nyarko E."/>
            <person name="Jarju S."/>
            <person name="Secka A."/>
            <person name="Antonio M."/>
            <person name="Oren A."/>
            <person name="Chaudhuri R.R."/>
            <person name="La Ragione R."/>
            <person name="Hildebrand F."/>
            <person name="Pallen M.J."/>
        </authorList>
    </citation>
    <scope>NUCLEOTIDE SEQUENCE</scope>
    <source>
        <strain evidence="3">CHK121-14286</strain>
    </source>
</reference>
<accession>A0A9D1E3C0</accession>
<reference evidence="3" key="1">
    <citation type="submission" date="2020-10" db="EMBL/GenBank/DDBJ databases">
        <authorList>
            <person name="Gilroy R."/>
        </authorList>
    </citation>
    <scope>NUCLEOTIDE SEQUENCE</scope>
    <source>
        <strain evidence="3">CHK121-14286</strain>
    </source>
</reference>
<proteinExistence type="predicted"/>
<dbReference type="InterPro" id="IPR023753">
    <property type="entry name" value="FAD/NAD-binding_dom"/>
</dbReference>
<dbReference type="GO" id="GO:0016491">
    <property type="term" value="F:oxidoreductase activity"/>
    <property type="evidence" value="ECO:0007669"/>
    <property type="project" value="InterPro"/>
</dbReference>
<dbReference type="EMBL" id="DVHL01000006">
    <property type="protein sequence ID" value="HIR65357.1"/>
    <property type="molecule type" value="Genomic_DNA"/>
</dbReference>
<dbReference type="InterPro" id="IPR036188">
    <property type="entry name" value="FAD/NAD-bd_sf"/>
</dbReference>
<feature type="domain" description="Dihydroprymidine dehydrogenase" evidence="2">
    <location>
        <begin position="3"/>
        <end position="87"/>
    </location>
</feature>
<dbReference type="Pfam" id="PF14691">
    <property type="entry name" value="Fer4_20"/>
    <property type="match status" value="1"/>
</dbReference>
<evidence type="ECO:0000259" key="1">
    <source>
        <dbReference type="Pfam" id="PF07992"/>
    </source>
</evidence>
<comment type="caution">
    <text evidence="3">The sequence shown here is derived from an EMBL/GenBank/DDBJ whole genome shotgun (WGS) entry which is preliminary data.</text>
</comment>
<dbReference type="Proteomes" id="UP000824200">
    <property type="component" value="Unassembled WGS sequence"/>
</dbReference>
<dbReference type="InterPro" id="IPR009051">
    <property type="entry name" value="Helical_ferredxn"/>
</dbReference>
<dbReference type="Pfam" id="PF07992">
    <property type="entry name" value="Pyr_redox_2"/>
    <property type="match status" value="1"/>
</dbReference>
<dbReference type="InterPro" id="IPR028261">
    <property type="entry name" value="DPD_II"/>
</dbReference>
<dbReference type="SUPFAM" id="SSF51971">
    <property type="entry name" value="Nucleotide-binding domain"/>
    <property type="match status" value="1"/>
</dbReference>
<name>A0A9D1E3C0_9BACT</name>
<dbReference type="SUPFAM" id="SSF46548">
    <property type="entry name" value="alpha-helical ferredoxin"/>
    <property type="match status" value="1"/>
</dbReference>
<dbReference type="AlphaFoldDB" id="A0A9D1E3C0"/>
<gene>
    <name evidence="3" type="ORF">IAC95_00480</name>
</gene>
<organism evidence="3 4">
    <name type="scientific">Candidatus Fimimonas gallinarum</name>
    <dbReference type="NCBI Taxonomy" id="2840821"/>
    <lineage>
        <taxon>Bacteria</taxon>
        <taxon>Pseudomonadati</taxon>
        <taxon>Myxococcota</taxon>
        <taxon>Myxococcia</taxon>
        <taxon>Myxococcales</taxon>
        <taxon>Cystobacterineae</taxon>
        <taxon>Myxococcaceae</taxon>
        <taxon>Myxococcaceae incertae sedis</taxon>
        <taxon>Candidatus Fimimonas</taxon>
    </lineage>
</organism>
<dbReference type="PANTHER" id="PTHR42783">
    <property type="entry name" value="GLUTAMATE SYNTHASE [NADPH] SMALL CHAIN"/>
    <property type="match status" value="1"/>
</dbReference>
<evidence type="ECO:0000313" key="3">
    <source>
        <dbReference type="EMBL" id="HIR65357.1"/>
    </source>
</evidence>
<dbReference type="Gene3D" id="1.10.1060.10">
    <property type="entry name" value="Alpha-helical ferredoxin"/>
    <property type="match status" value="1"/>
</dbReference>
<protein>
    <submittedName>
        <fullName evidence="3">FAD-dependent oxidoreductase</fullName>
    </submittedName>
</protein>
<dbReference type="Gene3D" id="3.50.50.60">
    <property type="entry name" value="FAD/NAD(P)-binding domain"/>
    <property type="match status" value="2"/>
</dbReference>
<dbReference type="PANTHER" id="PTHR42783:SF3">
    <property type="entry name" value="GLUTAMATE SYNTHASE [NADPH] SMALL CHAIN-RELATED"/>
    <property type="match status" value="1"/>
</dbReference>
<dbReference type="GO" id="GO:0051536">
    <property type="term" value="F:iron-sulfur cluster binding"/>
    <property type="evidence" value="ECO:0007669"/>
    <property type="project" value="InterPro"/>
</dbReference>
<feature type="domain" description="FAD/NAD(P)-binding" evidence="1">
    <location>
        <begin position="187"/>
        <end position="371"/>
    </location>
</feature>